<reference evidence="1" key="1">
    <citation type="journal article" date="2014" name="Int. J. Syst. Evol. Microbiol.">
        <title>Complete genome sequence of Corynebacterium casei LMG S-19264T (=DSM 44701T), isolated from a smear-ripened cheese.</title>
        <authorList>
            <consortium name="US DOE Joint Genome Institute (JGI-PGF)"/>
            <person name="Walter F."/>
            <person name="Albersmeier A."/>
            <person name="Kalinowski J."/>
            <person name="Ruckert C."/>
        </authorList>
    </citation>
    <scope>NUCLEOTIDE SEQUENCE</scope>
    <source>
        <strain evidence="1">CGMCC 1.15322</strain>
    </source>
</reference>
<evidence type="ECO:0000313" key="2">
    <source>
        <dbReference type="Proteomes" id="UP000620596"/>
    </source>
</evidence>
<reference evidence="1" key="2">
    <citation type="submission" date="2020-09" db="EMBL/GenBank/DDBJ databases">
        <authorList>
            <person name="Sun Q."/>
            <person name="Zhou Y."/>
        </authorList>
    </citation>
    <scope>NUCLEOTIDE SEQUENCE</scope>
    <source>
        <strain evidence="1">CGMCC 1.15322</strain>
    </source>
</reference>
<accession>A0A916WD06</accession>
<comment type="caution">
    <text evidence="1">The sequence shown here is derived from an EMBL/GenBank/DDBJ whole genome shotgun (WGS) entry which is preliminary data.</text>
</comment>
<organism evidence="1 2">
    <name type="scientific">Polaromonas eurypsychrophila</name>
    <dbReference type="NCBI Taxonomy" id="1614635"/>
    <lineage>
        <taxon>Bacteria</taxon>
        <taxon>Pseudomonadati</taxon>
        <taxon>Pseudomonadota</taxon>
        <taxon>Betaproteobacteria</taxon>
        <taxon>Burkholderiales</taxon>
        <taxon>Comamonadaceae</taxon>
        <taxon>Polaromonas</taxon>
    </lineage>
</organism>
<dbReference type="Proteomes" id="UP000620596">
    <property type="component" value="Unassembled WGS sequence"/>
</dbReference>
<proteinExistence type="predicted"/>
<keyword evidence="2" id="KW-1185">Reference proteome</keyword>
<evidence type="ECO:0000313" key="1">
    <source>
        <dbReference type="EMBL" id="GGA86888.1"/>
    </source>
</evidence>
<dbReference type="AlphaFoldDB" id="A0A916WD06"/>
<sequence>MRSTHNTIRALVIGIGLTLLVITGTAAVMAAFSAPAPATHIYRRVAVTAPLPPTTHQAIGHDTVLYEPVVLVNGRVQWVLSGEPDSSSIYSSAARTVSYTLVVKPTGLSKAVKNCSPPTNHAYDIACNLVS</sequence>
<name>A0A916WD06_9BURK</name>
<protein>
    <submittedName>
        <fullName evidence="1">Uncharacterized protein</fullName>
    </submittedName>
</protein>
<gene>
    <name evidence="1" type="ORF">GCM10011496_04440</name>
</gene>
<dbReference type="EMBL" id="BMIG01000001">
    <property type="protein sequence ID" value="GGA86888.1"/>
    <property type="molecule type" value="Genomic_DNA"/>
</dbReference>